<gene>
    <name evidence="3" type="ORF">H8702_07680</name>
</gene>
<dbReference type="GO" id="GO:0016646">
    <property type="term" value="F:oxidoreductase activity, acting on the CH-NH group of donors, NAD or NADP as acceptor"/>
    <property type="evidence" value="ECO:0007669"/>
    <property type="project" value="UniProtKB-ARBA"/>
</dbReference>
<evidence type="ECO:0000313" key="3">
    <source>
        <dbReference type="EMBL" id="MBC8611001.1"/>
    </source>
</evidence>
<sequence length="177" mass="20675">MMAEFKKLEQKDLMGDPSVLKVNPFELIGKEWYLITGGNMEHYNTMTASWGTMGIFWGKPVVNSFIRPQRYTFEFLEQGELFTLSFFRGETYRPALNFCGSHSGRDYDKAKECGLTARDFDGAVGFEEADMVLVCRKMYAYDIKPEEMIDKGIEKWYPEHDYHHCYFAEVQSAYLKK</sequence>
<dbReference type="EMBL" id="JACRTL010000003">
    <property type="protein sequence ID" value="MBC8611001.1"/>
    <property type="molecule type" value="Genomic_DNA"/>
</dbReference>
<comment type="caution">
    <text evidence="3">The sequence shown here is derived from an EMBL/GenBank/DDBJ whole genome shotgun (WGS) entry which is preliminary data.</text>
</comment>
<keyword evidence="4" id="KW-1185">Reference proteome</keyword>
<evidence type="ECO:0000256" key="1">
    <source>
        <dbReference type="ARBA" id="ARBA00038054"/>
    </source>
</evidence>
<organism evidence="3 4">
    <name type="scientific">Massiliimalia timonensis</name>
    <dbReference type="NCBI Taxonomy" id="1987501"/>
    <lineage>
        <taxon>Bacteria</taxon>
        <taxon>Bacillati</taxon>
        <taxon>Bacillota</taxon>
        <taxon>Clostridia</taxon>
        <taxon>Eubacteriales</taxon>
        <taxon>Oscillospiraceae</taxon>
        <taxon>Massiliimalia</taxon>
    </lineage>
</organism>
<dbReference type="Gene3D" id="2.30.110.10">
    <property type="entry name" value="Electron Transport, Fmn-binding Protein, Chain A"/>
    <property type="match status" value="1"/>
</dbReference>
<dbReference type="Proteomes" id="UP000632659">
    <property type="component" value="Unassembled WGS sequence"/>
</dbReference>
<dbReference type="Pfam" id="PF01613">
    <property type="entry name" value="Flavin_Reduct"/>
    <property type="match status" value="1"/>
</dbReference>
<dbReference type="OrthoDB" id="9791490at2"/>
<dbReference type="AlphaFoldDB" id="A0A8J6P178"/>
<dbReference type="InterPro" id="IPR002563">
    <property type="entry name" value="Flavin_Rdtase-like_dom"/>
</dbReference>
<protein>
    <submittedName>
        <fullName evidence="3">Flavin reductase</fullName>
    </submittedName>
</protein>
<dbReference type="InterPro" id="IPR052174">
    <property type="entry name" value="Flavoredoxin"/>
</dbReference>
<evidence type="ECO:0000313" key="4">
    <source>
        <dbReference type="Proteomes" id="UP000632659"/>
    </source>
</evidence>
<accession>A0A8J6P178</accession>
<dbReference type="GO" id="GO:0010181">
    <property type="term" value="F:FMN binding"/>
    <property type="evidence" value="ECO:0007669"/>
    <property type="project" value="InterPro"/>
</dbReference>
<dbReference type="PANTHER" id="PTHR43567:SF5">
    <property type="entry name" value="HYPOTHETICAL CYTOSOLIC PROTEIN"/>
    <property type="match status" value="1"/>
</dbReference>
<evidence type="ECO:0000259" key="2">
    <source>
        <dbReference type="Pfam" id="PF01613"/>
    </source>
</evidence>
<feature type="domain" description="Flavin reductase like" evidence="2">
    <location>
        <begin position="32"/>
        <end position="143"/>
    </location>
</feature>
<dbReference type="InterPro" id="IPR012349">
    <property type="entry name" value="Split_barrel_FMN-bd"/>
</dbReference>
<dbReference type="SUPFAM" id="SSF50475">
    <property type="entry name" value="FMN-binding split barrel"/>
    <property type="match status" value="1"/>
</dbReference>
<reference evidence="3" key="1">
    <citation type="submission" date="2020-08" db="EMBL/GenBank/DDBJ databases">
        <title>Genome public.</title>
        <authorList>
            <person name="Liu C."/>
            <person name="Sun Q."/>
        </authorList>
    </citation>
    <scope>NUCLEOTIDE SEQUENCE</scope>
    <source>
        <strain evidence="3">NSJ-15</strain>
    </source>
</reference>
<proteinExistence type="inferred from homology"/>
<comment type="similarity">
    <text evidence="1">Belongs to the flavoredoxin family.</text>
</comment>
<dbReference type="PANTHER" id="PTHR43567">
    <property type="entry name" value="FLAVOREDOXIN-RELATED-RELATED"/>
    <property type="match status" value="1"/>
</dbReference>
<name>A0A8J6P178_9FIRM</name>